<evidence type="ECO:0000313" key="1">
    <source>
        <dbReference type="EMBL" id="CAD7636683.1"/>
    </source>
</evidence>
<name>A0A7R9L851_9ACAR</name>
<organism evidence="1">
    <name type="scientific">Oppiella nova</name>
    <dbReference type="NCBI Taxonomy" id="334625"/>
    <lineage>
        <taxon>Eukaryota</taxon>
        <taxon>Metazoa</taxon>
        <taxon>Ecdysozoa</taxon>
        <taxon>Arthropoda</taxon>
        <taxon>Chelicerata</taxon>
        <taxon>Arachnida</taxon>
        <taxon>Acari</taxon>
        <taxon>Acariformes</taxon>
        <taxon>Sarcoptiformes</taxon>
        <taxon>Oribatida</taxon>
        <taxon>Brachypylina</taxon>
        <taxon>Oppioidea</taxon>
        <taxon>Oppiidae</taxon>
        <taxon>Oppiella</taxon>
    </lineage>
</organism>
<sequence>MNAAHYAPNGLQIEGRSESPRRRMRLMQRLHNKQTFSWSIMVISGKVNPIQSLACVANESKH</sequence>
<reference evidence="1" key="1">
    <citation type="submission" date="2020-11" db="EMBL/GenBank/DDBJ databases">
        <authorList>
            <person name="Tran Van P."/>
        </authorList>
    </citation>
    <scope>NUCLEOTIDE SEQUENCE</scope>
</reference>
<dbReference type="EMBL" id="OC914841">
    <property type="protein sequence ID" value="CAD7636683.1"/>
    <property type="molecule type" value="Genomic_DNA"/>
</dbReference>
<gene>
    <name evidence="1" type="ORF">ONB1V03_LOCUS354</name>
</gene>
<evidence type="ECO:0000313" key="2">
    <source>
        <dbReference type="Proteomes" id="UP000728032"/>
    </source>
</evidence>
<keyword evidence="2" id="KW-1185">Reference proteome</keyword>
<dbReference type="EMBL" id="CAJPVJ010000016">
    <property type="protein sequence ID" value="CAG2158221.1"/>
    <property type="molecule type" value="Genomic_DNA"/>
</dbReference>
<accession>A0A7R9L851</accession>
<dbReference type="AlphaFoldDB" id="A0A7R9L851"/>
<protein>
    <submittedName>
        <fullName evidence="1">Uncharacterized protein</fullName>
    </submittedName>
</protein>
<proteinExistence type="predicted"/>
<dbReference type="Proteomes" id="UP000728032">
    <property type="component" value="Unassembled WGS sequence"/>
</dbReference>